<sequence>MINFQRILKGTVVAAVLLGTAVSASAANIAIVGGKADDPFFAIVKRGIDDAAKLVQARGGTVNYLALQTYDNIGPDAAQLIRTAVSQGVDGIAAPNWVPDAQDEAYKAAKAAGIPILLYNSGGTDKSKELGSINYIGTEDLVAGQAAGKYLAEHKAKNVLCVNTVPGAANLEARCKGIIDEVTKAGSKATQLPLPATSFGDKTAVSEAIKATLMKDDAIDAVVTMGNQDADSAAIAIQQANAVERVKLGSFNTDKAMLDRIKTGTQMFAVDQQGYLQGYLSVFMLASYVDYAMESPTVPILTGPAIVDSSNVEATLKGVEAGVR</sequence>
<dbReference type="AlphaFoldDB" id="A0A5Q0C9C0"/>
<name>A0A5Q0C9C0_9HYPH</name>
<keyword evidence="6" id="KW-1185">Reference proteome</keyword>
<dbReference type="GO" id="GO:0030246">
    <property type="term" value="F:carbohydrate binding"/>
    <property type="evidence" value="ECO:0007669"/>
    <property type="project" value="TreeGrafter"/>
</dbReference>
<dbReference type="RefSeq" id="WP_153270683.1">
    <property type="nucleotide sequence ID" value="NZ_CP043498.1"/>
</dbReference>
<accession>A0A5Q0C9C0</accession>
<dbReference type="SUPFAM" id="SSF53822">
    <property type="entry name" value="Periplasmic binding protein-like I"/>
    <property type="match status" value="1"/>
</dbReference>
<dbReference type="GO" id="GO:0030288">
    <property type="term" value="C:outer membrane-bounded periplasmic space"/>
    <property type="evidence" value="ECO:0007669"/>
    <property type="project" value="TreeGrafter"/>
</dbReference>
<dbReference type="Proteomes" id="UP000326881">
    <property type="component" value="Chromosome"/>
</dbReference>
<dbReference type="Gene3D" id="3.40.50.2300">
    <property type="match status" value="2"/>
</dbReference>
<feature type="domain" description="Periplasmic binding protein" evidence="4">
    <location>
        <begin position="29"/>
        <end position="290"/>
    </location>
</feature>
<dbReference type="OrthoDB" id="257716at2"/>
<evidence type="ECO:0000256" key="3">
    <source>
        <dbReference type="SAM" id="SignalP"/>
    </source>
</evidence>
<dbReference type="PANTHER" id="PTHR30036:SF7">
    <property type="entry name" value="ABC TRANSPORTER PERIPLASMIC-BINDING PROTEIN YPHF"/>
    <property type="match status" value="1"/>
</dbReference>
<evidence type="ECO:0000259" key="4">
    <source>
        <dbReference type="Pfam" id="PF13407"/>
    </source>
</evidence>
<comment type="subcellular location">
    <subcellularLocation>
        <location evidence="1">Periplasm</location>
    </subcellularLocation>
</comment>
<dbReference type="InterPro" id="IPR028082">
    <property type="entry name" value="Peripla_BP_I"/>
</dbReference>
<organism evidence="5 6">
    <name type="scientific">Rhizobium grahamii</name>
    <dbReference type="NCBI Taxonomy" id="1120045"/>
    <lineage>
        <taxon>Bacteria</taxon>
        <taxon>Pseudomonadati</taxon>
        <taxon>Pseudomonadota</taxon>
        <taxon>Alphaproteobacteria</taxon>
        <taxon>Hyphomicrobiales</taxon>
        <taxon>Rhizobiaceae</taxon>
        <taxon>Rhizobium/Agrobacterium group</taxon>
        <taxon>Rhizobium</taxon>
    </lineage>
</organism>
<feature type="chain" id="PRO_5024830102" evidence="3">
    <location>
        <begin position="27"/>
        <end position="324"/>
    </location>
</feature>
<evidence type="ECO:0000313" key="5">
    <source>
        <dbReference type="EMBL" id="QFY60441.1"/>
    </source>
</evidence>
<gene>
    <name evidence="5" type="ORF">FZ934_08340</name>
</gene>
<evidence type="ECO:0000313" key="6">
    <source>
        <dbReference type="Proteomes" id="UP000326881"/>
    </source>
</evidence>
<dbReference type="PANTHER" id="PTHR30036">
    <property type="entry name" value="D-XYLOSE-BINDING PERIPLASMIC PROTEIN"/>
    <property type="match status" value="1"/>
</dbReference>
<keyword evidence="3" id="KW-0732">Signal</keyword>
<evidence type="ECO:0000256" key="1">
    <source>
        <dbReference type="ARBA" id="ARBA00004418"/>
    </source>
</evidence>
<evidence type="ECO:0000256" key="2">
    <source>
        <dbReference type="ARBA" id="ARBA00007639"/>
    </source>
</evidence>
<reference evidence="5 6" key="1">
    <citation type="submission" date="2019-08" db="EMBL/GenBank/DDBJ databases">
        <title>Prosopis cineraria nodule microbiome.</title>
        <authorList>
            <person name="Ali R."/>
            <person name="Chaluvadi S.R."/>
            <person name="Wang X."/>
        </authorList>
    </citation>
    <scope>NUCLEOTIDE SEQUENCE [LARGE SCALE GENOMIC DNA]</scope>
    <source>
        <strain evidence="5 6">BG7</strain>
    </source>
</reference>
<feature type="signal peptide" evidence="3">
    <location>
        <begin position="1"/>
        <end position="26"/>
    </location>
</feature>
<dbReference type="InterPro" id="IPR050555">
    <property type="entry name" value="Bact_Solute-Bind_Prot2"/>
</dbReference>
<dbReference type="Pfam" id="PF13407">
    <property type="entry name" value="Peripla_BP_4"/>
    <property type="match status" value="1"/>
</dbReference>
<dbReference type="EMBL" id="CP043498">
    <property type="protein sequence ID" value="QFY60441.1"/>
    <property type="molecule type" value="Genomic_DNA"/>
</dbReference>
<comment type="similarity">
    <text evidence="2">Belongs to the bacterial solute-binding protein 2 family.</text>
</comment>
<proteinExistence type="inferred from homology"/>
<protein>
    <submittedName>
        <fullName evidence="5">Substrate-binding domain-containing protein</fullName>
    </submittedName>
</protein>
<dbReference type="KEGG" id="rgr:FZ934_08340"/>
<dbReference type="InterPro" id="IPR025997">
    <property type="entry name" value="SBP_2_dom"/>
</dbReference>